<evidence type="ECO:0000256" key="1">
    <source>
        <dbReference type="ARBA" id="ARBA00004442"/>
    </source>
</evidence>
<evidence type="ECO:0000313" key="9">
    <source>
        <dbReference type="EMBL" id="BCA29025.1"/>
    </source>
</evidence>
<evidence type="ECO:0000256" key="4">
    <source>
        <dbReference type="ARBA" id="ARBA00022692"/>
    </source>
</evidence>
<keyword evidence="4" id="KW-0812">Transmembrane</keyword>
<gene>
    <name evidence="9" type="ORF">PtoMrB4_30020</name>
</gene>
<dbReference type="GeneID" id="57398217"/>
<dbReference type="RefSeq" id="WP_172433778.1">
    <property type="nucleotide sequence ID" value="NZ_AP022642.1"/>
</dbReference>
<dbReference type="PANTHER" id="PTHR30203">
    <property type="entry name" value="OUTER MEMBRANE CATION EFFLUX PROTEIN"/>
    <property type="match status" value="1"/>
</dbReference>
<dbReference type="InterPro" id="IPR010131">
    <property type="entry name" value="MdtP/NodT-like"/>
</dbReference>
<comment type="similarity">
    <text evidence="2">Belongs to the outer membrane factor (OMF) (TC 1.B.17) family.</text>
</comment>
<name>A0A679GG19_9GAMM</name>
<dbReference type="InterPro" id="IPR003423">
    <property type="entry name" value="OMP_efflux"/>
</dbReference>
<evidence type="ECO:0000256" key="2">
    <source>
        <dbReference type="ARBA" id="ARBA00007613"/>
    </source>
</evidence>
<evidence type="ECO:0000313" key="10">
    <source>
        <dbReference type="Proteomes" id="UP000501237"/>
    </source>
</evidence>
<keyword evidence="3" id="KW-1134">Transmembrane beta strand</keyword>
<dbReference type="Pfam" id="PF02321">
    <property type="entry name" value="OEP"/>
    <property type="match status" value="1"/>
</dbReference>
<evidence type="ECO:0008006" key="11">
    <source>
        <dbReference type="Google" id="ProtNLM"/>
    </source>
</evidence>
<dbReference type="AlphaFoldDB" id="A0A679GG19"/>
<dbReference type="KEGG" id="poj:PtoMrB4_30020"/>
<keyword evidence="8" id="KW-0732">Signal</keyword>
<evidence type="ECO:0000256" key="3">
    <source>
        <dbReference type="ARBA" id="ARBA00022452"/>
    </source>
</evidence>
<feature type="chain" id="PRO_5025403429" description="Outer membrane protein TolC" evidence="8">
    <location>
        <begin position="19"/>
        <end position="493"/>
    </location>
</feature>
<evidence type="ECO:0000256" key="7">
    <source>
        <dbReference type="ARBA" id="ARBA00023288"/>
    </source>
</evidence>
<dbReference type="Proteomes" id="UP000501237">
    <property type="component" value="Chromosome"/>
</dbReference>
<proteinExistence type="inferred from homology"/>
<dbReference type="PANTHER" id="PTHR30203:SF30">
    <property type="entry name" value="OUTER MEMBRANE PROTEIN-RELATED"/>
    <property type="match status" value="1"/>
</dbReference>
<comment type="subcellular location">
    <subcellularLocation>
        <location evidence="1">Cell outer membrane</location>
    </subcellularLocation>
</comment>
<evidence type="ECO:0000256" key="6">
    <source>
        <dbReference type="ARBA" id="ARBA00023237"/>
    </source>
</evidence>
<dbReference type="Gene3D" id="1.20.1600.10">
    <property type="entry name" value="Outer membrane efflux proteins (OEP)"/>
    <property type="match status" value="1"/>
</dbReference>
<feature type="signal peptide" evidence="8">
    <location>
        <begin position="1"/>
        <end position="18"/>
    </location>
</feature>
<dbReference type="GO" id="GO:0015562">
    <property type="term" value="F:efflux transmembrane transporter activity"/>
    <property type="evidence" value="ECO:0007669"/>
    <property type="project" value="InterPro"/>
</dbReference>
<reference evidence="9 10" key="1">
    <citation type="journal article" date="2020" name="Microbiol. Resour. Announc.">
        <title>Complete genome sequence of Pseudomonas otitidis strain MrB4, isolated from Lake Biwa in Japan.</title>
        <authorList>
            <person name="Miyazaki K."/>
            <person name="Hase E."/>
            <person name="Maruya T."/>
        </authorList>
    </citation>
    <scope>NUCLEOTIDE SEQUENCE [LARGE SCALE GENOMIC DNA]</scope>
    <source>
        <strain evidence="9 10">MrB4</strain>
    </source>
</reference>
<keyword evidence="5" id="KW-0564">Palmitate</keyword>
<evidence type="ECO:0000256" key="5">
    <source>
        <dbReference type="ARBA" id="ARBA00023139"/>
    </source>
</evidence>
<keyword evidence="3" id="KW-0472">Membrane</keyword>
<dbReference type="EMBL" id="AP022642">
    <property type="protein sequence ID" value="BCA29025.1"/>
    <property type="molecule type" value="Genomic_DNA"/>
</dbReference>
<evidence type="ECO:0000256" key="8">
    <source>
        <dbReference type="SAM" id="SignalP"/>
    </source>
</evidence>
<dbReference type="GO" id="GO:0016020">
    <property type="term" value="C:membrane"/>
    <property type="evidence" value="ECO:0007669"/>
    <property type="project" value="UniProtKB-SubCell"/>
</dbReference>
<protein>
    <recommendedName>
        <fullName evidence="11">Outer membrane protein TolC</fullName>
    </recommendedName>
</protein>
<dbReference type="SUPFAM" id="SSF56954">
    <property type="entry name" value="Outer membrane efflux proteins (OEP)"/>
    <property type="match status" value="1"/>
</dbReference>
<keyword evidence="7" id="KW-0449">Lipoprotein</keyword>
<keyword evidence="6" id="KW-0998">Cell outer membrane</keyword>
<accession>A0A679GG19</accession>
<organism evidence="9 10">
    <name type="scientific">Metapseudomonas otitidis</name>
    <dbReference type="NCBI Taxonomy" id="319939"/>
    <lineage>
        <taxon>Bacteria</taxon>
        <taxon>Pseudomonadati</taxon>
        <taxon>Pseudomonadota</taxon>
        <taxon>Gammaproteobacteria</taxon>
        <taxon>Pseudomonadales</taxon>
        <taxon>Pseudomonadaceae</taxon>
        <taxon>Metapseudomonas</taxon>
    </lineage>
</organism>
<sequence>MRKALLASLLAMALPALGAPWSERLSPSAPSMAGESRGVLLSEQEADLSLLDAVALGLRNNRSIQSSYLRRIAQKFDLRVAEDAFSPKLYINGTYRANRNHQDRYRDGRIGPTATMLGEFGTQVALSWSHGYNEADVAGRRRNDGVDLTLIQPLLRNAGREVNRAPVRIAQLGEQANRLALKSSVSQTITAIISAYRNLLRAQEQLRIARAALERTRELVKVNRSMIEAGRMAEFEIVQTEADLATQELGVEEAANQVDTSRLELLRLLALDLSSRVRASDELGAEPMEVNREQALRLAEQQQPDYLRQLIAREQADLNLVIAENQRLWDVSLEVGGSQRQDRYSYPTASGSDRSWDSYAGIRVDIPIGDLSRRQAEVQARVNVEDQALQVADARQLLERNVTDVVRDVGTRWRQLEIANRALALSQRKLEIEREKLAAGRSSNFQVLSFENDLRNAENARLSAMLAYLEAQTRLDLTLGLTLDRWDISLNDY</sequence>